<reference evidence="1 2" key="1">
    <citation type="journal article" date="2011" name="J. Bacteriol.">
        <title>Genome sequence of the mercury-methylating strain Desulfovibrio desulfuricans ND132.</title>
        <authorList>
            <person name="Brown S.D."/>
            <person name="Gilmour C.C."/>
            <person name="Kucken A.M."/>
            <person name="Wall J.D."/>
            <person name="Elias D.A."/>
            <person name="Brandt C.C."/>
            <person name="Podar M."/>
            <person name="Chertkov O."/>
            <person name="Held B."/>
            <person name="Bruce D.C."/>
            <person name="Detter J.C."/>
            <person name="Tapia R."/>
            <person name="Han C.S."/>
            <person name="Goodwin L.A."/>
            <person name="Cheng J.F."/>
            <person name="Pitluck S."/>
            <person name="Woyke T."/>
            <person name="Mikhailova N."/>
            <person name="Ivanova N.N."/>
            <person name="Han J."/>
            <person name="Lucas S."/>
            <person name="Lapidus A.L."/>
            <person name="Land M.L."/>
            <person name="Hauser L.J."/>
            <person name="Palumbo A.V."/>
        </authorList>
    </citation>
    <scope>NUCLEOTIDE SEQUENCE [LARGE SCALE GENOMIC DNA]</scope>
    <source>
        <strain evidence="1 2">ND132</strain>
    </source>
</reference>
<dbReference type="EMBL" id="CP003220">
    <property type="protein sequence ID" value="EGB13628.1"/>
    <property type="molecule type" value="Genomic_DNA"/>
</dbReference>
<dbReference type="Proteomes" id="UP000007845">
    <property type="component" value="Chromosome"/>
</dbReference>
<evidence type="ECO:0000313" key="1">
    <source>
        <dbReference type="EMBL" id="EGB13628.1"/>
    </source>
</evidence>
<dbReference type="RefSeq" id="WP_014321056.1">
    <property type="nucleotide sequence ID" value="NC_016803.1"/>
</dbReference>
<dbReference type="AlphaFoldDB" id="F0JF72"/>
<organism evidence="1 2">
    <name type="scientific">Pseudodesulfovibrio mercurii</name>
    <dbReference type="NCBI Taxonomy" id="641491"/>
    <lineage>
        <taxon>Bacteria</taxon>
        <taxon>Pseudomonadati</taxon>
        <taxon>Thermodesulfobacteriota</taxon>
        <taxon>Desulfovibrionia</taxon>
        <taxon>Desulfovibrionales</taxon>
        <taxon>Desulfovibrionaceae</taxon>
    </lineage>
</organism>
<dbReference type="HOGENOM" id="CLU_089248_0_0_7"/>
<keyword evidence="2" id="KW-1185">Reference proteome</keyword>
<proteinExistence type="predicted"/>
<dbReference type="OrthoDB" id="5470186at2"/>
<dbReference type="STRING" id="641491.DND132_0411"/>
<dbReference type="KEGG" id="ddn:DND132_0411"/>
<name>F0JF72_9BACT</name>
<sequence>MSDLSDFADQLQMDVISDMAESYFGNRKELDYALEAFAGMVEELLPVIERMFRAAATLRLLLLDEATADAFCAELGLDPARIPPDEGAEILVHEAVPFALTGKGRYAVCVETAYRGLYDAIHEYLNGRYYNDPNRPGRKRVTMHYKRLEEIAGIINEKIHKANNDRSMSSMLREVKSMDPVQMEREEILGDMVYGDKGDGRDNDMCFVPIDLDGYRFPEVEELPPVNEVGSALKRFCARVYAERKDEVRAAMDRFRGR</sequence>
<dbReference type="eggNOG" id="ENOG503468M">
    <property type="taxonomic scope" value="Bacteria"/>
</dbReference>
<gene>
    <name evidence="1" type="ORF">DND132_0411</name>
</gene>
<evidence type="ECO:0000313" key="2">
    <source>
        <dbReference type="Proteomes" id="UP000007845"/>
    </source>
</evidence>
<protein>
    <submittedName>
        <fullName evidence="1">Uncharacterized protein</fullName>
    </submittedName>
</protein>
<accession>F0JF72</accession>